<organism evidence="2 3">
    <name type="scientific">Paraburkholderia unamae</name>
    <dbReference type="NCBI Taxonomy" id="219649"/>
    <lineage>
        <taxon>Bacteria</taxon>
        <taxon>Pseudomonadati</taxon>
        <taxon>Pseudomonadota</taxon>
        <taxon>Betaproteobacteria</taxon>
        <taxon>Burkholderiales</taxon>
        <taxon>Burkholderiaceae</taxon>
        <taxon>Paraburkholderia</taxon>
    </lineage>
</organism>
<protein>
    <submittedName>
        <fullName evidence="2">TIM-barrel fold metal-dependent hydrolase</fullName>
    </submittedName>
</protein>
<dbReference type="GO" id="GO:0016787">
    <property type="term" value="F:hydrolase activity"/>
    <property type="evidence" value="ECO:0007669"/>
    <property type="project" value="UniProtKB-KW"/>
</dbReference>
<dbReference type="Gene3D" id="3.20.20.140">
    <property type="entry name" value="Metal-dependent hydrolases"/>
    <property type="match status" value="1"/>
</dbReference>
<dbReference type="InterPro" id="IPR032466">
    <property type="entry name" value="Metal_Hydrolase"/>
</dbReference>
<dbReference type="Proteomes" id="UP000245712">
    <property type="component" value="Unassembled WGS sequence"/>
</dbReference>
<dbReference type="Pfam" id="PF04909">
    <property type="entry name" value="Amidohydro_2"/>
    <property type="match status" value="1"/>
</dbReference>
<sequence length="295" mass="33052">MANPTDTPLISTPMRDCLTLERPAFEMPDLACDAHMHVFGPLDRYPCVARPHYTLPDGKLASYLQLMAVLKLKRFVIVQPSFYGTDNRCMIDALEVAGSIARGVAMIEEDTDAATLDSFHKAGVRAVRLDLFARSVLPTAEIQQYITRMAKRCASLGWHLQFYAPGWVVRNLIPFLADVQTDFVIDHMGYMLEEDGLTQDDFARLLDLLRDGNCWLKLSAPYRIAKHRGYEAVAPMAKGIIAAAPHKVIWGSDWPHIPDGSRDTGELLNLLAQWTDDAAVHRAILTDNPARLFDF</sequence>
<dbReference type="PANTHER" id="PTHR35563:SF2">
    <property type="entry name" value="BARREL METAL-DEPENDENT HYDROLASE, PUTATIVE (AFU_ORTHOLOGUE AFUA_1G16240)-RELATED"/>
    <property type="match status" value="1"/>
</dbReference>
<dbReference type="SUPFAM" id="SSF51556">
    <property type="entry name" value="Metallo-dependent hydrolases"/>
    <property type="match status" value="1"/>
</dbReference>
<dbReference type="InterPro" id="IPR052358">
    <property type="entry name" value="Aro_Compnd_Degr_Hydrolases"/>
</dbReference>
<comment type="caution">
    <text evidence="2">The sequence shown here is derived from an EMBL/GenBank/DDBJ whole genome shotgun (WGS) entry which is preliminary data.</text>
</comment>
<evidence type="ECO:0000313" key="3">
    <source>
        <dbReference type="Proteomes" id="UP000245712"/>
    </source>
</evidence>
<keyword evidence="3" id="KW-1185">Reference proteome</keyword>
<keyword evidence="2" id="KW-0378">Hydrolase</keyword>
<reference evidence="2 3" key="1">
    <citation type="submission" date="2018-05" db="EMBL/GenBank/DDBJ databases">
        <title>Genomic Encyclopedia of Type Strains, Phase IV (KMG-V): Genome sequencing to study the core and pangenomes of soil and plant-associated prokaryotes.</title>
        <authorList>
            <person name="Whitman W."/>
        </authorList>
    </citation>
    <scope>NUCLEOTIDE SEQUENCE [LARGE SCALE GENOMIC DNA]</scope>
    <source>
        <strain evidence="2 3">SCZa-39</strain>
    </source>
</reference>
<evidence type="ECO:0000313" key="2">
    <source>
        <dbReference type="EMBL" id="PVX85886.1"/>
    </source>
</evidence>
<name>A0ABX5KSN8_9BURK</name>
<feature type="domain" description="Amidohydrolase-related" evidence="1">
    <location>
        <begin position="32"/>
        <end position="295"/>
    </location>
</feature>
<gene>
    <name evidence="2" type="ORF">C7402_103464</name>
</gene>
<dbReference type="PANTHER" id="PTHR35563">
    <property type="entry name" value="BARREL METAL-DEPENDENT HYDROLASE, PUTATIVE (AFU_ORTHOLOGUE AFUA_1G16240)-RELATED"/>
    <property type="match status" value="1"/>
</dbReference>
<dbReference type="EMBL" id="QEOB01000003">
    <property type="protein sequence ID" value="PVX85886.1"/>
    <property type="molecule type" value="Genomic_DNA"/>
</dbReference>
<evidence type="ECO:0000259" key="1">
    <source>
        <dbReference type="Pfam" id="PF04909"/>
    </source>
</evidence>
<accession>A0ABX5KSN8</accession>
<dbReference type="InterPro" id="IPR006680">
    <property type="entry name" value="Amidohydro-rel"/>
</dbReference>
<proteinExistence type="predicted"/>